<keyword evidence="6" id="KW-0408">Iron</keyword>
<name>A0A5B0EQD6_9MICC</name>
<dbReference type="InterPro" id="IPR004113">
    <property type="entry name" value="FAD-bd_oxidored_4_C"/>
</dbReference>
<dbReference type="OrthoDB" id="9770306at2"/>
<evidence type="ECO:0000256" key="5">
    <source>
        <dbReference type="ARBA" id="ARBA00023002"/>
    </source>
</evidence>
<dbReference type="SUPFAM" id="SSF46548">
    <property type="entry name" value="alpha-helical ferredoxin"/>
    <property type="match status" value="1"/>
</dbReference>
<dbReference type="Gene3D" id="1.10.45.10">
    <property type="entry name" value="Vanillyl-alcohol Oxidase, Chain A, domain 4"/>
    <property type="match status" value="1"/>
</dbReference>
<dbReference type="InterPro" id="IPR016171">
    <property type="entry name" value="Vanillyl_alc_oxidase_C-sub2"/>
</dbReference>
<evidence type="ECO:0000259" key="8">
    <source>
        <dbReference type="PROSITE" id="PS51379"/>
    </source>
</evidence>
<dbReference type="PROSITE" id="PS00198">
    <property type="entry name" value="4FE4S_FER_1"/>
    <property type="match status" value="1"/>
</dbReference>
<evidence type="ECO:0000256" key="6">
    <source>
        <dbReference type="ARBA" id="ARBA00023004"/>
    </source>
</evidence>
<dbReference type="PROSITE" id="PS51387">
    <property type="entry name" value="FAD_PCMH"/>
    <property type="match status" value="1"/>
</dbReference>
<organism evidence="10 11">
    <name type="scientific">Paeniglutamicibacter gangotriensis</name>
    <dbReference type="NCBI Taxonomy" id="254787"/>
    <lineage>
        <taxon>Bacteria</taxon>
        <taxon>Bacillati</taxon>
        <taxon>Actinomycetota</taxon>
        <taxon>Actinomycetes</taxon>
        <taxon>Micrococcales</taxon>
        <taxon>Micrococcaceae</taxon>
        <taxon>Paeniglutamicibacter</taxon>
    </lineage>
</organism>
<evidence type="ECO:0000256" key="3">
    <source>
        <dbReference type="ARBA" id="ARBA00022723"/>
    </source>
</evidence>
<sequence>MNITAAITELESTLEGEVDASPVRLAQYSTDASNYRVIPQVVVMPRHEDDVIAAVKIAAEHGLPVTVRGGGTSCAGNAVGPGMVLDVGKYMNNIISIDPETRTAVVQPGVVLSDLQKAVGIHGLRFGPDPSTATRCTLGGMIGNNACGPHGLAYGRTADNVRSLRWLAGTGEVLNVGSGKESTDLVPGLNAFVMENLALLRTEFGRFGRQISGYSLEHLLPENGWNLAAALTGTEGTCGIILSAEISLVPMSAAPALAVLGYPDMATAADDVPKLLPFKPLALEGLDSAIVDTIRKSRLGADLPDLPRGKGWLMVEIAGESTEEAVAAAYEMVRAADALDTVVLPSGPEAKRLWQVRADGAGLAGRTATGAQAWPGWEDSAVPPEHLGDYLRDLAALMEQEELSGLAYGHFGDGCVHLRIDFPFDSTPQTMRTFLDQAANLVAKYGGSLSGEHGDGRARSELLSTMYSKESIDAFKTFKELFDPQNMMNPGVVVDPDPFDASLRRPAAKTLMATDGFAFSHDAGNITDSLHRCVGVGKCRADNASQGGFMCPSYQATRDEGESTRGRARVLQEMLNGGIVELGWASPEVHDALDLCLSCKACANDCPTGIDMAMFKSEALFQTYKGKMRPLAHYTFGRLPQWLSMVGRLGPLINFTTRFKPLTRILMSLAGADPRRNLPLFPARPFRSMNAAPVVSSGGSGADLAETPENQVVLWVDSFTDAMGPGIALDALKVLRSAGCTVELAGPGVCCGLTLITTGQLTAAKAKLTKSLDILYPQVSAGKTIVGLEPSCTAVMRSDLLELLPEDPRSTPVSQATKTVSEFLRSINWAPPLAAEKLLVQPHCHQYAVMGYTEDLKVLESMGCDVEVSNGCCGLAGNFGMEKGHYDISEKIAADGILKKASANPDRAVMADGFSCRTQVADLANIDSRHLVQVIAEALDSNKPRLLNLSQGGKHGCACGS</sequence>
<dbReference type="GO" id="GO:0071949">
    <property type="term" value="F:FAD binding"/>
    <property type="evidence" value="ECO:0007669"/>
    <property type="project" value="InterPro"/>
</dbReference>
<evidence type="ECO:0000256" key="7">
    <source>
        <dbReference type="ARBA" id="ARBA00023014"/>
    </source>
</evidence>
<dbReference type="PANTHER" id="PTHR11748">
    <property type="entry name" value="D-LACTATE DEHYDROGENASE"/>
    <property type="match status" value="1"/>
</dbReference>
<dbReference type="SUPFAM" id="SSF56176">
    <property type="entry name" value="FAD-binding/transporter-associated domain-like"/>
    <property type="match status" value="1"/>
</dbReference>
<dbReference type="GO" id="GO:0051536">
    <property type="term" value="F:iron-sulfur cluster binding"/>
    <property type="evidence" value="ECO:0007669"/>
    <property type="project" value="UniProtKB-KW"/>
</dbReference>
<proteinExistence type="predicted"/>
<keyword evidence="2" id="KW-0285">Flavoprotein</keyword>
<dbReference type="Pfam" id="PF02913">
    <property type="entry name" value="FAD-oxidase_C"/>
    <property type="match status" value="1"/>
</dbReference>
<dbReference type="InterPro" id="IPR017896">
    <property type="entry name" value="4Fe4S_Fe-S-bd"/>
</dbReference>
<dbReference type="PROSITE" id="PS51379">
    <property type="entry name" value="4FE4S_FER_2"/>
    <property type="match status" value="1"/>
</dbReference>
<keyword evidence="3" id="KW-0479">Metal-binding</keyword>
<dbReference type="PANTHER" id="PTHR11748:SF119">
    <property type="entry name" value="D-2-HYDROXYGLUTARATE DEHYDROGENASE"/>
    <property type="match status" value="1"/>
</dbReference>
<protein>
    <submittedName>
        <fullName evidence="10">FAD-binding oxidoreductase</fullName>
    </submittedName>
</protein>
<dbReference type="InterPro" id="IPR004017">
    <property type="entry name" value="Cys_rich_dom"/>
</dbReference>
<gene>
    <name evidence="10" type="ORF">FQ154_02215</name>
</gene>
<dbReference type="Pfam" id="PF01565">
    <property type="entry name" value="FAD_binding_4"/>
    <property type="match status" value="1"/>
</dbReference>
<keyword evidence="5" id="KW-0560">Oxidoreductase</keyword>
<dbReference type="InterPro" id="IPR036318">
    <property type="entry name" value="FAD-bd_PCMH-like_sf"/>
</dbReference>
<evidence type="ECO:0000259" key="9">
    <source>
        <dbReference type="PROSITE" id="PS51387"/>
    </source>
</evidence>
<accession>A0A5B0EQD6</accession>
<dbReference type="Pfam" id="PF02754">
    <property type="entry name" value="CCG"/>
    <property type="match status" value="1"/>
</dbReference>
<dbReference type="InterPro" id="IPR016166">
    <property type="entry name" value="FAD-bd_PCMH"/>
</dbReference>
<feature type="domain" description="FAD-binding PCMH-type" evidence="9">
    <location>
        <begin position="35"/>
        <end position="251"/>
    </location>
</feature>
<dbReference type="GO" id="GO:0004458">
    <property type="term" value="F:D-lactate dehydrogenase (cytochrome) activity"/>
    <property type="evidence" value="ECO:0007669"/>
    <property type="project" value="TreeGrafter"/>
</dbReference>
<dbReference type="SUPFAM" id="SSF55103">
    <property type="entry name" value="FAD-linked oxidases, C-terminal domain"/>
    <property type="match status" value="1"/>
</dbReference>
<dbReference type="Pfam" id="PF13183">
    <property type="entry name" value="Fer4_8"/>
    <property type="match status" value="1"/>
</dbReference>
<dbReference type="GO" id="GO:0046872">
    <property type="term" value="F:metal ion binding"/>
    <property type="evidence" value="ECO:0007669"/>
    <property type="project" value="UniProtKB-KW"/>
</dbReference>
<comment type="cofactor">
    <cofactor evidence="1">
        <name>FAD</name>
        <dbReference type="ChEBI" id="CHEBI:57692"/>
    </cofactor>
</comment>
<dbReference type="GO" id="GO:1903457">
    <property type="term" value="P:lactate catabolic process"/>
    <property type="evidence" value="ECO:0007669"/>
    <property type="project" value="TreeGrafter"/>
</dbReference>
<keyword evidence="4" id="KW-0274">FAD</keyword>
<dbReference type="Gene3D" id="3.30.70.2740">
    <property type="match status" value="1"/>
</dbReference>
<comment type="caution">
    <text evidence="10">The sequence shown here is derived from an EMBL/GenBank/DDBJ whole genome shotgun (WGS) entry which is preliminary data.</text>
</comment>
<dbReference type="GO" id="GO:0008720">
    <property type="term" value="F:D-lactate dehydrogenase (NAD+) activity"/>
    <property type="evidence" value="ECO:0007669"/>
    <property type="project" value="TreeGrafter"/>
</dbReference>
<evidence type="ECO:0000256" key="1">
    <source>
        <dbReference type="ARBA" id="ARBA00001974"/>
    </source>
</evidence>
<evidence type="ECO:0000313" key="10">
    <source>
        <dbReference type="EMBL" id="KAA0979499.1"/>
    </source>
</evidence>
<reference evidence="10 11" key="1">
    <citation type="submission" date="2019-07" db="EMBL/GenBank/DDBJ databases">
        <title>Analysis of the biochemical properties, biological activity and biotechnological potential of siderophores and biosurfactants produced by Antarctic psychrotolerant bacteria.</title>
        <authorList>
            <person name="Styczynski M."/>
            <person name="Krucon T."/>
            <person name="Decewicz P."/>
            <person name="Dziewit L."/>
        </authorList>
    </citation>
    <scope>NUCLEOTIDE SEQUENCE [LARGE SCALE GENOMIC DNA]</scope>
    <source>
        <strain evidence="10 11">ANT_H27</strain>
    </source>
</reference>
<dbReference type="Gene3D" id="3.30.465.10">
    <property type="match status" value="1"/>
</dbReference>
<feature type="domain" description="4Fe-4S ferredoxin-type" evidence="8">
    <location>
        <begin position="585"/>
        <end position="615"/>
    </location>
</feature>
<dbReference type="EMBL" id="VOBL01000002">
    <property type="protein sequence ID" value="KAA0979499.1"/>
    <property type="molecule type" value="Genomic_DNA"/>
</dbReference>
<dbReference type="Proteomes" id="UP000323856">
    <property type="component" value="Unassembled WGS sequence"/>
</dbReference>
<evidence type="ECO:0000313" key="11">
    <source>
        <dbReference type="Proteomes" id="UP000323856"/>
    </source>
</evidence>
<dbReference type="AlphaFoldDB" id="A0A5B0EQD6"/>
<keyword evidence="7" id="KW-0411">Iron-sulfur</keyword>
<evidence type="ECO:0000256" key="2">
    <source>
        <dbReference type="ARBA" id="ARBA00022630"/>
    </source>
</evidence>
<dbReference type="InterPro" id="IPR006094">
    <property type="entry name" value="Oxid_FAD_bind_N"/>
</dbReference>
<dbReference type="InterPro" id="IPR017900">
    <property type="entry name" value="4Fe4S_Fe_S_CS"/>
</dbReference>
<dbReference type="InterPro" id="IPR016169">
    <property type="entry name" value="FAD-bd_PCMH_sub2"/>
</dbReference>
<evidence type="ECO:0000256" key="4">
    <source>
        <dbReference type="ARBA" id="ARBA00022827"/>
    </source>
</evidence>
<dbReference type="InterPro" id="IPR016164">
    <property type="entry name" value="FAD-linked_Oxase-like_C"/>
</dbReference>